<dbReference type="InterPro" id="IPR001330">
    <property type="entry name" value="Prenyltrans"/>
</dbReference>
<keyword evidence="3" id="KW-0637">Prenyltransferase</keyword>
<dbReference type="GO" id="GO:0004662">
    <property type="term" value="F:CAAX-protein geranylgeranyltransferase activity"/>
    <property type="evidence" value="ECO:0007669"/>
    <property type="project" value="TreeGrafter"/>
</dbReference>
<feature type="domain" description="Prenyltransferase alpha-alpha toroid" evidence="9">
    <location>
        <begin position="15"/>
        <end position="417"/>
    </location>
</feature>
<evidence type="ECO:0000256" key="1">
    <source>
        <dbReference type="ARBA" id="ARBA00001947"/>
    </source>
</evidence>
<evidence type="ECO:0000313" key="11">
    <source>
        <dbReference type="Proteomes" id="UP000011761"/>
    </source>
</evidence>
<keyword evidence="11" id="KW-1185">Reference proteome</keyword>
<feature type="compositionally biased region" description="Basic and acidic residues" evidence="8">
    <location>
        <begin position="296"/>
        <end position="309"/>
    </location>
</feature>
<dbReference type="InterPro" id="IPR045089">
    <property type="entry name" value="PGGT1B-like"/>
</dbReference>
<sequence length="435" mass="48286">MAVLSNEDAAQEPDLDKARHVKYWTRCLKTLLPHHYTSNDSNRLYLAYFIVSALDLLGALDTVSSADEREDYVNWIYRCQHPNGGFRMFPGTDFGERATAENACWDPANIPATYFALASLLILKDDFSRINRAGTLHWLRQMQREDGSFGETLVNGRIEGGRDPRCGYCAAGIRYILRGLREGSAKVNGQEVDDINVNQLVHCVRLAETFSGGLADEPFHEPHAGYTFCCLGALALLGRLNLTGPPAESPLEAPKNPEEVLKWLVFLQTELSDPNAGVDSEFAQSQRRSNKPANSKKIDEARDARKDTVHQEPCETVGVTLFDLIVDGAGMCGRPNKVADTCYAFWAGACFHIMQQPQLYNDQAIRRYLLGKTQHDVLGGFGKFAGDLPDLYHSYLGLAALSLAEMTGVKKLDAGMCMSTEARSRLPKLWASWNV</sequence>
<dbReference type="RefSeq" id="XP_007681348.1">
    <property type="nucleotide sequence ID" value="XM_007683158.1"/>
</dbReference>
<organism evidence="10 11">
    <name type="scientific">Baudoinia panamericana (strain UAMH 10762)</name>
    <name type="common">Angels' share fungus</name>
    <name type="synonym">Baudoinia compniacensis (strain UAMH 10762)</name>
    <dbReference type="NCBI Taxonomy" id="717646"/>
    <lineage>
        <taxon>Eukaryota</taxon>
        <taxon>Fungi</taxon>
        <taxon>Dikarya</taxon>
        <taxon>Ascomycota</taxon>
        <taxon>Pezizomycotina</taxon>
        <taxon>Dothideomycetes</taxon>
        <taxon>Dothideomycetidae</taxon>
        <taxon>Mycosphaerellales</taxon>
        <taxon>Teratosphaeriaceae</taxon>
        <taxon>Baudoinia</taxon>
    </lineage>
</organism>
<protein>
    <recommendedName>
        <fullName evidence="9">Prenyltransferase alpha-alpha toroid domain-containing protein</fullName>
    </recommendedName>
</protein>
<dbReference type="KEGG" id="bcom:BAUCODRAFT_28502"/>
<dbReference type="GO" id="GO:0005953">
    <property type="term" value="C:CAAX-protein geranylgeranyltransferase complex"/>
    <property type="evidence" value="ECO:0007669"/>
    <property type="project" value="TreeGrafter"/>
</dbReference>
<proteinExistence type="inferred from homology"/>
<evidence type="ECO:0000256" key="2">
    <source>
        <dbReference type="ARBA" id="ARBA00010497"/>
    </source>
</evidence>
<evidence type="ECO:0000313" key="10">
    <source>
        <dbReference type="EMBL" id="EMC91392.1"/>
    </source>
</evidence>
<dbReference type="GeneID" id="19110724"/>
<dbReference type="SUPFAM" id="SSF48239">
    <property type="entry name" value="Terpenoid cyclases/Protein prenyltransferases"/>
    <property type="match status" value="1"/>
</dbReference>
<dbReference type="PANTHER" id="PTHR11774:SF4">
    <property type="entry name" value="GERANYLGERANYL TRANSFERASE TYPE-1 SUBUNIT BETA"/>
    <property type="match status" value="1"/>
</dbReference>
<comment type="similarity">
    <text evidence="2">Belongs to the protein prenyltransferase subunit beta family.</text>
</comment>
<gene>
    <name evidence="10" type="ORF">BAUCODRAFT_28502</name>
</gene>
<accession>M2LBW9</accession>
<evidence type="ECO:0000256" key="8">
    <source>
        <dbReference type="SAM" id="MobiDB-lite"/>
    </source>
</evidence>
<dbReference type="OMA" id="RWCLMRQ"/>
<name>M2LBW9_BAUPA</name>
<dbReference type="Gene3D" id="1.50.10.20">
    <property type="match status" value="1"/>
</dbReference>
<dbReference type="STRING" id="717646.M2LBW9"/>
<dbReference type="HOGENOM" id="CLU_028946_2_0_1"/>
<reference evidence="10 11" key="1">
    <citation type="journal article" date="2012" name="PLoS Pathog.">
        <title>Diverse lifestyles and strategies of plant pathogenesis encoded in the genomes of eighteen Dothideomycetes fungi.</title>
        <authorList>
            <person name="Ohm R.A."/>
            <person name="Feau N."/>
            <person name="Henrissat B."/>
            <person name="Schoch C.L."/>
            <person name="Horwitz B.A."/>
            <person name="Barry K.W."/>
            <person name="Condon B.J."/>
            <person name="Copeland A.C."/>
            <person name="Dhillon B."/>
            <person name="Glaser F."/>
            <person name="Hesse C.N."/>
            <person name="Kosti I."/>
            <person name="LaButti K."/>
            <person name="Lindquist E.A."/>
            <person name="Lucas S."/>
            <person name="Salamov A.A."/>
            <person name="Bradshaw R.E."/>
            <person name="Ciuffetti L."/>
            <person name="Hamelin R.C."/>
            <person name="Kema G.H.J."/>
            <person name="Lawrence C."/>
            <person name="Scott J.A."/>
            <person name="Spatafora J.W."/>
            <person name="Turgeon B.G."/>
            <person name="de Wit P.J.G.M."/>
            <person name="Zhong S."/>
            <person name="Goodwin S.B."/>
            <person name="Grigoriev I.V."/>
        </authorList>
    </citation>
    <scope>NUCLEOTIDE SEQUENCE [LARGE SCALE GENOMIC DNA]</scope>
    <source>
        <strain evidence="10 11">UAMH 10762</strain>
    </source>
</reference>
<dbReference type="OrthoDB" id="24893at2759"/>
<keyword evidence="7" id="KW-0862">Zinc</keyword>
<keyword evidence="4" id="KW-0808">Transferase</keyword>
<evidence type="ECO:0000256" key="6">
    <source>
        <dbReference type="ARBA" id="ARBA00022737"/>
    </source>
</evidence>
<comment type="cofactor">
    <cofactor evidence="1">
        <name>Zn(2+)</name>
        <dbReference type="ChEBI" id="CHEBI:29105"/>
    </cofactor>
</comment>
<keyword evidence="5" id="KW-0479">Metal-binding</keyword>
<dbReference type="GO" id="GO:0046872">
    <property type="term" value="F:metal ion binding"/>
    <property type="evidence" value="ECO:0007669"/>
    <property type="project" value="UniProtKB-KW"/>
</dbReference>
<keyword evidence="6" id="KW-0677">Repeat</keyword>
<evidence type="ECO:0000259" key="9">
    <source>
        <dbReference type="Pfam" id="PF00432"/>
    </source>
</evidence>
<evidence type="ECO:0000256" key="4">
    <source>
        <dbReference type="ARBA" id="ARBA00022679"/>
    </source>
</evidence>
<dbReference type="PANTHER" id="PTHR11774">
    <property type="entry name" value="GERANYLGERANYL TRANSFERASE TYPE BETA SUBUNIT"/>
    <property type="match status" value="1"/>
</dbReference>
<dbReference type="EMBL" id="KB445564">
    <property type="protein sequence ID" value="EMC91392.1"/>
    <property type="molecule type" value="Genomic_DNA"/>
</dbReference>
<dbReference type="Pfam" id="PF00432">
    <property type="entry name" value="Prenyltrans"/>
    <property type="match status" value="1"/>
</dbReference>
<dbReference type="AlphaFoldDB" id="M2LBW9"/>
<dbReference type="InterPro" id="IPR008930">
    <property type="entry name" value="Terpenoid_cyclase/PrenylTrfase"/>
</dbReference>
<evidence type="ECO:0000256" key="7">
    <source>
        <dbReference type="ARBA" id="ARBA00022833"/>
    </source>
</evidence>
<evidence type="ECO:0000256" key="3">
    <source>
        <dbReference type="ARBA" id="ARBA00022602"/>
    </source>
</evidence>
<feature type="compositionally biased region" description="Polar residues" evidence="8">
    <location>
        <begin position="282"/>
        <end position="293"/>
    </location>
</feature>
<dbReference type="eggNOG" id="KOG0367">
    <property type="taxonomic scope" value="Eukaryota"/>
</dbReference>
<dbReference type="Proteomes" id="UP000011761">
    <property type="component" value="Unassembled WGS sequence"/>
</dbReference>
<evidence type="ECO:0000256" key="5">
    <source>
        <dbReference type="ARBA" id="ARBA00022723"/>
    </source>
</evidence>
<feature type="region of interest" description="Disordered" evidence="8">
    <location>
        <begin position="277"/>
        <end position="309"/>
    </location>
</feature>